<evidence type="ECO:0000256" key="2">
    <source>
        <dbReference type="SAM" id="SignalP"/>
    </source>
</evidence>
<dbReference type="KEGG" id="csur:N24_1787"/>
<dbReference type="PROSITE" id="PS51257">
    <property type="entry name" value="PROKAR_LIPOPROTEIN"/>
    <property type="match status" value="1"/>
</dbReference>
<dbReference type="Proteomes" id="UP000218244">
    <property type="component" value="Chromosome"/>
</dbReference>
<feature type="chain" id="PRO_5038442352" description="Lipoprotein" evidence="2">
    <location>
        <begin position="20"/>
        <end position="161"/>
    </location>
</feature>
<evidence type="ECO:0000256" key="1">
    <source>
        <dbReference type="SAM" id="MobiDB-lite"/>
    </source>
</evidence>
<evidence type="ECO:0000313" key="4">
    <source>
        <dbReference type="Proteomes" id="UP000218244"/>
    </source>
</evidence>
<dbReference type="EMBL" id="AP017369">
    <property type="protein sequence ID" value="BAU96049.1"/>
    <property type="molecule type" value="Genomic_DNA"/>
</dbReference>
<protein>
    <recommendedName>
        <fullName evidence="5">Lipoprotein</fullName>
    </recommendedName>
</protein>
<organism evidence="3 4">
    <name type="scientific">Corynebacterium suranareeae</name>
    <dbReference type="NCBI Taxonomy" id="2506452"/>
    <lineage>
        <taxon>Bacteria</taxon>
        <taxon>Bacillati</taxon>
        <taxon>Actinomycetota</taxon>
        <taxon>Actinomycetes</taxon>
        <taxon>Mycobacteriales</taxon>
        <taxon>Corynebacteriaceae</taxon>
        <taxon>Corynebacterium</taxon>
    </lineage>
</organism>
<proteinExistence type="predicted"/>
<dbReference type="AlphaFoldDB" id="A0A160PQ15"/>
<evidence type="ECO:0000313" key="3">
    <source>
        <dbReference type="EMBL" id="BAU96049.1"/>
    </source>
</evidence>
<gene>
    <name evidence="3" type="ORF">N24_1787</name>
</gene>
<feature type="signal peptide" evidence="2">
    <location>
        <begin position="1"/>
        <end position="19"/>
    </location>
</feature>
<name>A0A160PQ15_9CORY</name>
<keyword evidence="4" id="KW-1185">Reference proteome</keyword>
<feature type="region of interest" description="Disordered" evidence="1">
    <location>
        <begin position="133"/>
        <end position="161"/>
    </location>
</feature>
<dbReference type="RefSeq" id="WP_096456261.1">
    <property type="nucleotide sequence ID" value="NZ_AP017369.1"/>
</dbReference>
<reference evidence="3 4" key="1">
    <citation type="submission" date="2016-02" db="EMBL/GenBank/DDBJ databases">
        <title>Corynebacterium glutamicum N24 whole genome sequencing project.</title>
        <authorList>
            <person name="Matsutani M."/>
            <person name="Nangtapong N."/>
            <person name="Yakushi T."/>
            <person name="Matsushita K."/>
        </authorList>
    </citation>
    <scope>NUCLEOTIDE SEQUENCE [LARGE SCALE GENOMIC DNA]</scope>
    <source>
        <strain evidence="3 4">N24</strain>
    </source>
</reference>
<sequence length="161" mass="16957">MKKTIVSALAVLVALTATACGPMPDTTADSDTAAHAPATNTVAQAIEDSSNGADTDAPPKRHVQDIETFTPQQFGTAFDKYSSQDPLQLRYVLLPDGQYVLCIRDWDKKGYAGGLAMSCDWDNKVPADGIIPMPTNNAGTPDSAKTTNATEATEPTDAPAQ</sequence>
<accession>A0A160PQ15</accession>
<keyword evidence="2" id="KW-0732">Signal</keyword>
<feature type="compositionally biased region" description="Low complexity" evidence="1">
    <location>
        <begin position="144"/>
        <end position="161"/>
    </location>
</feature>
<evidence type="ECO:0008006" key="5">
    <source>
        <dbReference type="Google" id="ProtNLM"/>
    </source>
</evidence>